<evidence type="ECO:0000313" key="19">
    <source>
        <dbReference type="EMBL" id="SDJ45925.1"/>
    </source>
</evidence>
<evidence type="ECO:0000256" key="10">
    <source>
        <dbReference type="ARBA" id="ARBA00022737"/>
    </source>
</evidence>
<dbReference type="SMART" id="SM00091">
    <property type="entry name" value="PAS"/>
    <property type="match status" value="2"/>
</dbReference>
<dbReference type="Pfam" id="PF07536">
    <property type="entry name" value="HWE_HK"/>
    <property type="match status" value="1"/>
</dbReference>
<dbReference type="PANTHER" id="PTHR41523">
    <property type="entry name" value="TWO-COMPONENT SYSTEM SENSOR PROTEIN"/>
    <property type="match status" value="1"/>
</dbReference>
<dbReference type="InterPro" id="IPR036890">
    <property type="entry name" value="HATPase_C_sf"/>
</dbReference>
<evidence type="ECO:0000256" key="13">
    <source>
        <dbReference type="ARBA" id="ARBA00022840"/>
    </source>
</evidence>
<dbReference type="GO" id="GO:0004673">
    <property type="term" value="F:protein histidine kinase activity"/>
    <property type="evidence" value="ECO:0007669"/>
    <property type="project" value="UniProtKB-EC"/>
</dbReference>
<evidence type="ECO:0000256" key="11">
    <source>
        <dbReference type="ARBA" id="ARBA00022741"/>
    </source>
</evidence>
<keyword evidence="10" id="KW-0677">Repeat</keyword>
<accession>A0A1G8TYH7</accession>
<feature type="domain" description="PAC" evidence="18">
    <location>
        <begin position="208"/>
        <end position="260"/>
    </location>
</feature>
<evidence type="ECO:0000313" key="20">
    <source>
        <dbReference type="Proteomes" id="UP000198894"/>
    </source>
</evidence>
<feature type="domain" description="PAC" evidence="18">
    <location>
        <begin position="333"/>
        <end position="383"/>
    </location>
</feature>
<keyword evidence="12" id="KW-0418">Kinase</keyword>
<evidence type="ECO:0000256" key="2">
    <source>
        <dbReference type="ARBA" id="ARBA00012438"/>
    </source>
</evidence>
<dbReference type="Gene3D" id="2.10.70.100">
    <property type="match status" value="1"/>
</dbReference>
<evidence type="ECO:0000256" key="4">
    <source>
        <dbReference type="ARBA" id="ARBA00022543"/>
    </source>
</evidence>
<evidence type="ECO:0000259" key="17">
    <source>
        <dbReference type="PROSITE" id="PS50112"/>
    </source>
</evidence>
<dbReference type="GO" id="GO:0005524">
    <property type="term" value="F:ATP binding"/>
    <property type="evidence" value="ECO:0007669"/>
    <property type="project" value="UniProtKB-KW"/>
</dbReference>
<dbReference type="Proteomes" id="UP000198894">
    <property type="component" value="Unassembled WGS sequence"/>
</dbReference>
<dbReference type="GO" id="GO:0009881">
    <property type="term" value="F:photoreceptor activity"/>
    <property type="evidence" value="ECO:0007669"/>
    <property type="project" value="UniProtKB-KW"/>
</dbReference>
<dbReference type="InterPro" id="IPR011102">
    <property type="entry name" value="Sig_transdc_His_kinase_HWE"/>
</dbReference>
<feature type="domain" description="PAS" evidence="17">
    <location>
        <begin position="135"/>
        <end position="205"/>
    </location>
</feature>
<dbReference type="CDD" id="cd00130">
    <property type="entry name" value="PAS"/>
    <property type="match status" value="1"/>
</dbReference>
<gene>
    <name evidence="19" type="ORF">SAMN05428953_106206</name>
</gene>
<evidence type="ECO:0000256" key="5">
    <source>
        <dbReference type="ARBA" id="ARBA00022553"/>
    </source>
</evidence>
<dbReference type="PROSITE" id="PS50113">
    <property type="entry name" value="PAC"/>
    <property type="match status" value="2"/>
</dbReference>
<dbReference type="InterPro" id="IPR035965">
    <property type="entry name" value="PAS-like_dom_sf"/>
</dbReference>
<dbReference type="SUPFAM" id="SSF55785">
    <property type="entry name" value="PYP-like sensor domain (PAS domain)"/>
    <property type="match status" value="2"/>
</dbReference>
<name>A0A1G8TYH7_9HYPH</name>
<evidence type="ECO:0000256" key="9">
    <source>
        <dbReference type="ARBA" id="ARBA00022679"/>
    </source>
</evidence>
<evidence type="ECO:0000256" key="8">
    <source>
        <dbReference type="ARBA" id="ARBA00022643"/>
    </source>
</evidence>
<sequence>MSMNWQSRRSDLNPTGRLLTHIASASVLAATLIFETKASAYIGEGSSFLEFIPAIIIISYLEDRGPALAATVLMVAAGLWTRSTLHGQISGEDWARAILLLISGGVIAMTFHRLRQDVRELLEVAEARLAAVEATESRYRWAFERAAMGFANINDKGELLQSNRRLSEMTGYEEEELAQLQLETLVHPDDRDALAQLLAGLGKDSASFASEVRLLRKNGSAFWARLTLSLSVPDGVLSETIFVVVDDISGRRAVHEALRAQKEWLDLALSAGRLATWRIDLKDGIVTGSGAFWDILGLPPAGSRRLEELSAVVHPADWPKLAVSRKLASVTNYDVEIRVRRPDGHIRWVALRGREEKYDDRLQRLGVAADLTERRQTTLLRAAAKKRERIMLEQRHRFINLFPVITALVNMVNVPENDVARYKETLIDRIRSLEATHLLLSGNSSGSGMLHDLVAQELQPYMGTREISVSGPSVTMSGGAAESFAMIVHELATNSLKHGALGDSKGRVEVNWTFASEDGGGDIVFDWVESGRRRPPSKVVRHGFGSMIIGVDGAPLVGHSPKLEMTDHGLRYSLRLSRKEIGP</sequence>
<evidence type="ECO:0000259" key="18">
    <source>
        <dbReference type="PROSITE" id="PS50113"/>
    </source>
</evidence>
<dbReference type="RefSeq" id="WP_236473591.1">
    <property type="nucleotide sequence ID" value="NZ_FNEE01000006.1"/>
</dbReference>
<evidence type="ECO:0000256" key="7">
    <source>
        <dbReference type="ARBA" id="ARBA00022630"/>
    </source>
</evidence>
<dbReference type="AlphaFoldDB" id="A0A1G8TYH7"/>
<dbReference type="PANTHER" id="PTHR41523:SF7">
    <property type="entry name" value="HISTIDINE KINASE"/>
    <property type="match status" value="1"/>
</dbReference>
<dbReference type="InterPro" id="IPR013655">
    <property type="entry name" value="PAS_fold_3"/>
</dbReference>
<keyword evidence="15" id="KW-0843">Virulence</keyword>
<keyword evidence="8" id="KW-0288">FMN</keyword>
<dbReference type="NCBIfam" id="TIGR00229">
    <property type="entry name" value="sensory_box"/>
    <property type="match status" value="2"/>
</dbReference>
<organism evidence="19 20">
    <name type="scientific">Mesorhizobium muleiense</name>
    <dbReference type="NCBI Taxonomy" id="1004279"/>
    <lineage>
        <taxon>Bacteria</taxon>
        <taxon>Pseudomonadati</taxon>
        <taxon>Pseudomonadota</taxon>
        <taxon>Alphaproteobacteria</taxon>
        <taxon>Hyphomicrobiales</taxon>
        <taxon>Phyllobacteriaceae</taxon>
        <taxon>Mesorhizobium</taxon>
    </lineage>
</organism>
<dbReference type="Pfam" id="PF08447">
    <property type="entry name" value="PAS_3"/>
    <property type="match status" value="2"/>
</dbReference>
<keyword evidence="20" id="KW-1185">Reference proteome</keyword>
<keyword evidence="4" id="KW-0600">Photoreceptor protein</keyword>
<dbReference type="InterPro" id="IPR000700">
    <property type="entry name" value="PAS-assoc_C"/>
</dbReference>
<evidence type="ECO:0000256" key="15">
    <source>
        <dbReference type="ARBA" id="ARBA00023026"/>
    </source>
</evidence>
<evidence type="ECO:0000256" key="6">
    <source>
        <dbReference type="ARBA" id="ARBA00022606"/>
    </source>
</evidence>
<dbReference type="Gene3D" id="3.30.565.10">
    <property type="entry name" value="Histidine kinase-like ATPase, C-terminal domain"/>
    <property type="match status" value="1"/>
</dbReference>
<keyword evidence="5" id="KW-0597">Phosphoprotein</keyword>
<dbReference type="PROSITE" id="PS50112">
    <property type="entry name" value="PAS"/>
    <property type="match status" value="1"/>
</dbReference>
<evidence type="ECO:0000256" key="16">
    <source>
        <dbReference type="ARBA" id="ARBA00023170"/>
    </source>
</evidence>
<dbReference type="InterPro" id="IPR001610">
    <property type="entry name" value="PAC"/>
</dbReference>
<evidence type="ECO:0000256" key="12">
    <source>
        <dbReference type="ARBA" id="ARBA00022777"/>
    </source>
</evidence>
<dbReference type="EMBL" id="FNEE01000006">
    <property type="protein sequence ID" value="SDJ45925.1"/>
    <property type="molecule type" value="Genomic_DNA"/>
</dbReference>
<dbReference type="InterPro" id="IPR000014">
    <property type="entry name" value="PAS"/>
</dbReference>
<keyword evidence="7" id="KW-0285">Flavoprotein</keyword>
<keyword evidence="16" id="KW-0675">Receptor</keyword>
<dbReference type="SMART" id="SM00911">
    <property type="entry name" value="HWE_HK"/>
    <property type="match status" value="1"/>
</dbReference>
<keyword evidence="14" id="KW-0157">Chromophore</keyword>
<proteinExistence type="predicted"/>
<keyword evidence="9" id="KW-0808">Transferase</keyword>
<keyword evidence="6" id="KW-0716">Sensory transduction</keyword>
<comment type="catalytic activity">
    <reaction evidence="1">
        <text>ATP + protein L-histidine = ADP + protein N-phospho-L-histidine.</text>
        <dbReference type="EC" id="2.7.13.3"/>
    </reaction>
</comment>
<reference evidence="20" key="1">
    <citation type="submission" date="2016-10" db="EMBL/GenBank/DDBJ databases">
        <authorList>
            <person name="Varghese N."/>
            <person name="Submissions S."/>
        </authorList>
    </citation>
    <scope>NUCLEOTIDE SEQUENCE [LARGE SCALE GENOMIC DNA]</scope>
    <source>
        <strain evidence="20">CGMCC 1.11022</strain>
    </source>
</reference>
<evidence type="ECO:0000256" key="14">
    <source>
        <dbReference type="ARBA" id="ARBA00022991"/>
    </source>
</evidence>
<dbReference type="SMART" id="SM00086">
    <property type="entry name" value="PAC"/>
    <property type="match status" value="2"/>
</dbReference>
<dbReference type="Gene3D" id="3.30.450.20">
    <property type="entry name" value="PAS domain"/>
    <property type="match status" value="2"/>
</dbReference>
<keyword evidence="11" id="KW-0547">Nucleotide-binding</keyword>
<dbReference type="EC" id="2.7.13.3" evidence="2"/>
<evidence type="ECO:0000256" key="1">
    <source>
        <dbReference type="ARBA" id="ARBA00000085"/>
    </source>
</evidence>
<protein>
    <recommendedName>
        <fullName evidence="3">Blue-light-activated histidine kinase</fullName>
        <ecNumber evidence="2">2.7.13.3</ecNumber>
    </recommendedName>
</protein>
<evidence type="ECO:0000256" key="3">
    <source>
        <dbReference type="ARBA" id="ARBA00021740"/>
    </source>
</evidence>
<keyword evidence="13" id="KW-0067">ATP-binding</keyword>